<dbReference type="InterPro" id="IPR029071">
    <property type="entry name" value="Ubiquitin-like_domsf"/>
</dbReference>
<dbReference type="Gene3D" id="3.10.20.770">
    <property type="match status" value="1"/>
</dbReference>
<dbReference type="Pfam" id="PF00454">
    <property type="entry name" value="PI3_PI4_kinase"/>
    <property type="match status" value="1"/>
</dbReference>
<dbReference type="PROSITE" id="PS00915">
    <property type="entry name" value="PI3_4_KINASE_1"/>
    <property type="match status" value="1"/>
</dbReference>
<protein>
    <submittedName>
        <fullName evidence="13">Phosphatidylinositol 3-and 4-kinase</fullName>
    </submittedName>
</protein>
<evidence type="ECO:0000313" key="11">
    <source>
        <dbReference type="EMBL" id="VDM98830.1"/>
    </source>
</evidence>
<dbReference type="SUPFAM" id="SSF49562">
    <property type="entry name" value="C2 domain (Calcium/lipid-binding domain, CaLB)"/>
    <property type="match status" value="1"/>
</dbReference>
<evidence type="ECO:0000259" key="7">
    <source>
        <dbReference type="PROSITE" id="PS51544"/>
    </source>
</evidence>
<dbReference type="InterPro" id="IPR035892">
    <property type="entry name" value="C2_domain_sf"/>
</dbReference>
<dbReference type="GO" id="GO:0016477">
    <property type="term" value="P:cell migration"/>
    <property type="evidence" value="ECO:0007669"/>
    <property type="project" value="TreeGrafter"/>
</dbReference>
<evidence type="ECO:0000259" key="9">
    <source>
        <dbReference type="PROSITE" id="PS51546"/>
    </source>
</evidence>
<dbReference type="Pfam" id="PF00613">
    <property type="entry name" value="PI3Ka"/>
    <property type="match status" value="1"/>
</dbReference>
<evidence type="ECO:0000256" key="3">
    <source>
        <dbReference type="ARBA" id="ARBA00022777"/>
    </source>
</evidence>
<keyword evidence="4" id="KW-0067">ATP-binding</keyword>
<dbReference type="FunFam" id="1.10.1070.11:FF:000001">
    <property type="entry name" value="Phosphatidylinositol 4,5-bisphosphate 3-kinase catalytic subunit"/>
    <property type="match status" value="1"/>
</dbReference>
<dbReference type="PROSITE" id="PS51544">
    <property type="entry name" value="PI3K_ABD"/>
    <property type="match status" value="1"/>
</dbReference>
<dbReference type="AlphaFoldDB" id="A0A0N5CR71"/>
<dbReference type="InterPro" id="IPR011009">
    <property type="entry name" value="Kinase-like_dom_sf"/>
</dbReference>
<dbReference type="Pfam" id="PF00792">
    <property type="entry name" value="PI3K_C2"/>
    <property type="match status" value="1"/>
</dbReference>
<feature type="domain" description="C2 PI3K-type" evidence="10">
    <location>
        <begin position="339"/>
        <end position="492"/>
    </location>
</feature>
<evidence type="ECO:0000259" key="10">
    <source>
        <dbReference type="PROSITE" id="PS51547"/>
    </source>
</evidence>
<organism evidence="13">
    <name type="scientific">Thelazia callipaeda</name>
    <name type="common">Oriental eyeworm</name>
    <name type="synonym">Parasitic nematode</name>
    <dbReference type="NCBI Taxonomy" id="103827"/>
    <lineage>
        <taxon>Eukaryota</taxon>
        <taxon>Metazoa</taxon>
        <taxon>Ecdysozoa</taxon>
        <taxon>Nematoda</taxon>
        <taxon>Chromadorea</taxon>
        <taxon>Rhabditida</taxon>
        <taxon>Spirurina</taxon>
        <taxon>Spiruromorpha</taxon>
        <taxon>Thelazioidea</taxon>
        <taxon>Thelaziidae</taxon>
        <taxon>Thelazia</taxon>
    </lineage>
</organism>
<proteinExistence type="inferred from homology"/>
<dbReference type="STRING" id="103827.A0A0N5CR71"/>
<dbReference type="PANTHER" id="PTHR10048:SF111">
    <property type="entry name" value="PHOSPHATIDYLINOSITOL 3-KINASE AGE-1"/>
    <property type="match status" value="1"/>
</dbReference>
<evidence type="ECO:0000256" key="1">
    <source>
        <dbReference type="ARBA" id="ARBA00022679"/>
    </source>
</evidence>
<dbReference type="InterPro" id="IPR001263">
    <property type="entry name" value="PI3K_accessory_dom"/>
</dbReference>
<dbReference type="GO" id="GO:0048015">
    <property type="term" value="P:phosphatidylinositol-mediated signaling"/>
    <property type="evidence" value="ECO:0007669"/>
    <property type="project" value="TreeGrafter"/>
</dbReference>
<dbReference type="SUPFAM" id="SSF54236">
    <property type="entry name" value="Ubiquitin-like"/>
    <property type="match status" value="1"/>
</dbReference>
<dbReference type="GO" id="GO:0005524">
    <property type="term" value="F:ATP binding"/>
    <property type="evidence" value="ECO:0007669"/>
    <property type="project" value="UniProtKB-KW"/>
</dbReference>
<dbReference type="InterPro" id="IPR042236">
    <property type="entry name" value="PI3K_accessory_sf"/>
</dbReference>
<evidence type="ECO:0000256" key="2">
    <source>
        <dbReference type="ARBA" id="ARBA00022741"/>
    </source>
</evidence>
<dbReference type="InterPro" id="IPR015433">
    <property type="entry name" value="PI3/4_kinase"/>
</dbReference>
<dbReference type="InterPro" id="IPR016024">
    <property type="entry name" value="ARM-type_fold"/>
</dbReference>
<dbReference type="Gene3D" id="2.60.40.150">
    <property type="entry name" value="C2 domain"/>
    <property type="match status" value="1"/>
</dbReference>
<dbReference type="InterPro" id="IPR018936">
    <property type="entry name" value="PI3/4_kinase_CS"/>
</dbReference>
<dbReference type="GO" id="GO:0035005">
    <property type="term" value="F:1-phosphatidylinositol-4-phosphate 3-kinase activity"/>
    <property type="evidence" value="ECO:0007669"/>
    <property type="project" value="TreeGrafter"/>
</dbReference>
<evidence type="ECO:0000259" key="6">
    <source>
        <dbReference type="PROSITE" id="PS50290"/>
    </source>
</evidence>
<dbReference type="GO" id="GO:0043491">
    <property type="term" value="P:phosphatidylinositol 3-kinase/protein kinase B signal transduction"/>
    <property type="evidence" value="ECO:0007669"/>
    <property type="project" value="TreeGrafter"/>
</dbReference>
<reference evidence="11 12" key="2">
    <citation type="submission" date="2018-11" db="EMBL/GenBank/DDBJ databases">
        <authorList>
            <consortium name="Pathogen Informatics"/>
        </authorList>
    </citation>
    <scope>NUCLEOTIDE SEQUENCE [LARGE SCALE GENOMIC DNA]</scope>
</reference>
<dbReference type="GO" id="GO:0005886">
    <property type="term" value="C:plasma membrane"/>
    <property type="evidence" value="ECO:0007669"/>
    <property type="project" value="TreeGrafter"/>
</dbReference>
<dbReference type="Pfam" id="PF02192">
    <property type="entry name" value="PI3K_p85B"/>
    <property type="match status" value="1"/>
</dbReference>
<dbReference type="SMART" id="SM00144">
    <property type="entry name" value="PI3K_rbd"/>
    <property type="match status" value="1"/>
</dbReference>
<dbReference type="SUPFAM" id="SSF56112">
    <property type="entry name" value="Protein kinase-like (PK-like)"/>
    <property type="match status" value="1"/>
</dbReference>
<dbReference type="SMART" id="SM00146">
    <property type="entry name" value="PI3Kc"/>
    <property type="match status" value="1"/>
</dbReference>
<dbReference type="GO" id="GO:0005942">
    <property type="term" value="C:phosphatidylinositol 3-kinase complex"/>
    <property type="evidence" value="ECO:0007669"/>
    <property type="project" value="TreeGrafter"/>
</dbReference>
<keyword evidence="1" id="KW-0808">Transferase</keyword>
<feature type="domain" description="PIK helical" evidence="8">
    <location>
        <begin position="513"/>
        <end position="694"/>
    </location>
</feature>
<dbReference type="InterPro" id="IPR000341">
    <property type="entry name" value="PI3K_Ras-bd_dom"/>
</dbReference>
<accession>A0A0N5CR71</accession>
<dbReference type="Proteomes" id="UP000276776">
    <property type="component" value="Unassembled WGS sequence"/>
</dbReference>
<dbReference type="EMBL" id="UYYF01000658">
    <property type="protein sequence ID" value="VDM98830.1"/>
    <property type="molecule type" value="Genomic_DNA"/>
</dbReference>
<dbReference type="InterPro" id="IPR000403">
    <property type="entry name" value="PI3/4_kinase_cat_dom"/>
</dbReference>
<comment type="similarity">
    <text evidence="5">Belongs to the PI3/PI4-kinase family.</text>
</comment>
<dbReference type="InterPro" id="IPR003113">
    <property type="entry name" value="PI3K_ABD"/>
</dbReference>
<gene>
    <name evidence="11" type="ORF">TCLT_LOCUS2722</name>
</gene>
<keyword evidence="3" id="KW-0418">Kinase</keyword>
<dbReference type="SMART" id="SM00145">
    <property type="entry name" value="PI3Ka"/>
    <property type="match status" value="1"/>
</dbReference>
<dbReference type="GO" id="GO:0005737">
    <property type="term" value="C:cytoplasm"/>
    <property type="evidence" value="ECO:0007669"/>
    <property type="project" value="UniProtKB-ARBA"/>
</dbReference>
<evidence type="ECO:0000256" key="5">
    <source>
        <dbReference type="PROSITE-ProRule" id="PRU00880"/>
    </source>
</evidence>
<feature type="domain" description="PI3K-ABD" evidence="7">
    <location>
        <begin position="25"/>
        <end position="114"/>
    </location>
</feature>
<dbReference type="Gene3D" id="1.25.40.70">
    <property type="entry name" value="Phosphatidylinositol 3-kinase, accessory domain (PIK)"/>
    <property type="match status" value="1"/>
</dbReference>
<dbReference type="OrthoDB" id="67688at2759"/>
<dbReference type="GO" id="GO:0016303">
    <property type="term" value="F:1-phosphatidylinositol-3-kinase activity"/>
    <property type="evidence" value="ECO:0007669"/>
    <property type="project" value="TreeGrafter"/>
</dbReference>
<dbReference type="Gene3D" id="3.30.1010.10">
    <property type="entry name" value="Phosphatidylinositol 3-kinase Catalytic Subunit, Chain A, domain 4"/>
    <property type="match status" value="1"/>
</dbReference>
<evidence type="ECO:0000256" key="4">
    <source>
        <dbReference type="ARBA" id="ARBA00022840"/>
    </source>
</evidence>
<dbReference type="PROSITE" id="PS00916">
    <property type="entry name" value="PI3_4_KINASE_2"/>
    <property type="match status" value="1"/>
</dbReference>
<dbReference type="SMART" id="SM00142">
    <property type="entry name" value="PI3K_C2"/>
    <property type="match status" value="1"/>
</dbReference>
<dbReference type="WBParaSite" id="TCLT_0000272101-mRNA-1">
    <property type="protein sequence ID" value="TCLT_0000272101-mRNA-1"/>
    <property type="gene ID" value="TCLT_0000272101"/>
</dbReference>
<dbReference type="PROSITE" id="PS51546">
    <property type="entry name" value="PI3K_RBD"/>
    <property type="match status" value="1"/>
</dbReference>
<keyword evidence="2" id="KW-0547">Nucleotide-binding</keyword>
<dbReference type="InterPro" id="IPR036940">
    <property type="entry name" value="PI3/4_kinase_cat_sf"/>
</dbReference>
<dbReference type="PROSITE" id="PS51545">
    <property type="entry name" value="PIK_HELICAL"/>
    <property type="match status" value="1"/>
</dbReference>
<dbReference type="Gene3D" id="1.10.1070.11">
    <property type="entry name" value="Phosphatidylinositol 3-/4-kinase, catalytic domain"/>
    <property type="match status" value="1"/>
</dbReference>
<keyword evidence="12" id="KW-1185">Reference proteome</keyword>
<evidence type="ECO:0000259" key="8">
    <source>
        <dbReference type="PROSITE" id="PS51545"/>
    </source>
</evidence>
<feature type="domain" description="PI3K/PI4K catalytic" evidence="6">
    <location>
        <begin position="789"/>
        <end position="1077"/>
    </location>
</feature>
<dbReference type="PANTHER" id="PTHR10048">
    <property type="entry name" value="PHOSPHATIDYLINOSITOL KINASE"/>
    <property type="match status" value="1"/>
</dbReference>
<dbReference type="InterPro" id="IPR002420">
    <property type="entry name" value="PI3K-type_C2_dom"/>
</dbReference>
<evidence type="ECO:0000313" key="12">
    <source>
        <dbReference type="Proteomes" id="UP000276776"/>
    </source>
</evidence>
<dbReference type="PROSITE" id="PS50290">
    <property type="entry name" value="PI3_4_KINASE_3"/>
    <property type="match status" value="1"/>
</dbReference>
<name>A0A0N5CR71_THECL</name>
<sequence length="1091" mass="126158">MAEKPADVKDTPDVWLKVECGQLEMDGNIDIDVLLPNGFVITVQCSIDYSLAMLKEEVFSKAKKLPFFNLLLTPSDYIFSTVGPNGEIEELYDEARSIFSLRLFVPMLRLIEPIGNRKEKELAHDIGLVIGYPLTEIEAKLSPEEMSYRMDLYRVSENAFSMRGVSGYSHYAFPEGVSSELDADIPTHVKSKIQMADLHIELWYRSREDELASVDTNCVCVKIRKVIDIHASHAIANAIKELMQQHKLLIKECPHDFLLQVAGRRCFLTKDIRLTSFEYVRSSFENYRIPKFILRRKDIVMKDFTEPPLLNEPSWVRVYESRSNRGDKNAFKKISLWKLNNNLKLRIQSASHLSVSDFDKIYVKAALYHGMALISNKESAHVSPSNPRWSDGWIDFDVYLKDIASAVQLCLSLVAVRHRKKEEYLGIGWVNMRLFNWNGELIQGKYMLYLRPFPKYCAELLYPSGQVGSNENRDSVRIEVEFEKHGGIVKFPEADLIYEYVEKMDARRLKLSMSSLFLSSESSVQQFLDSLRLADAEQLTDKQIERLWEVRELVAKYRPDLLPLIAHCPLIWTSRDEFSRLHELLRRWGKIQPETALILLDFRCPDTRIREFAVESLDTSLDNDRLQLYVLKFEPYGSCALSRMLLKRALCNNRIGHILFWLLRAELGQLSELGQELTKNYKRFALMIEAYCRGNYIHLNSMLRQVDMVARLTNLSKYIKTIKDNECATKLRYPVISSLHSKALPFYLCRKNGGNCYFQYLQEELASHVGIMENMISPLNISDNLGSLNIEMCKVMGSAKQPLRLTWNNPEPLARLYSETHQIIFKSGDDLRQDMLTLQVMRIMDALWKSNDYDLCLSIYEVLPMGRNVGMIHVIQNCSTLFEIQCAAKQFGSTFNMESSLINKYIRSCSVDSKVYLEGVDRFTASCAGYCVATYVLGIKDRHQDNIMLARDGRLFHIDFGHFLGHYKKKLGINRDRVPFVLTDHFLCVIAKGKSNFRDSHEYKKFKELCTNAYIILHLRSKLFISLFSMLLCMGLPELQKAEDINFLKGTLCFGLDRSRAIASFQKIFQEAFSRAWSTKTNWFFHSMKHL</sequence>
<evidence type="ECO:0000313" key="13">
    <source>
        <dbReference type="WBParaSite" id="TCLT_0000272101-mRNA-1"/>
    </source>
</evidence>
<feature type="domain" description="PI3K-RBD" evidence="9">
    <location>
        <begin position="195"/>
        <end position="296"/>
    </location>
</feature>
<dbReference type="PROSITE" id="PS51547">
    <property type="entry name" value="C2_PI3K"/>
    <property type="match status" value="1"/>
</dbReference>
<dbReference type="Pfam" id="PF00794">
    <property type="entry name" value="PI3K_rbd"/>
    <property type="match status" value="1"/>
</dbReference>
<dbReference type="SMART" id="SM00143">
    <property type="entry name" value="PI3K_p85B"/>
    <property type="match status" value="1"/>
</dbReference>
<dbReference type="OMA" id="MTIIEDH"/>
<reference evidence="13" key="1">
    <citation type="submission" date="2017-02" db="UniProtKB">
        <authorList>
            <consortium name="WormBaseParasite"/>
        </authorList>
    </citation>
    <scope>IDENTIFICATION</scope>
</reference>
<dbReference type="SUPFAM" id="SSF48371">
    <property type="entry name" value="ARM repeat"/>
    <property type="match status" value="1"/>
</dbReference>